<dbReference type="EMBL" id="BSFP01000009">
    <property type="protein sequence ID" value="GLL00516.1"/>
    <property type="molecule type" value="Genomic_DNA"/>
</dbReference>
<dbReference type="InterPro" id="IPR036390">
    <property type="entry name" value="WH_DNA-bd_sf"/>
</dbReference>
<evidence type="ECO:0000313" key="1">
    <source>
        <dbReference type="EMBL" id="GLL00516.1"/>
    </source>
</evidence>
<organism evidence="1 2">
    <name type="scientific">Dactylosporangium matsuzakiense</name>
    <dbReference type="NCBI Taxonomy" id="53360"/>
    <lineage>
        <taxon>Bacteria</taxon>
        <taxon>Bacillati</taxon>
        <taxon>Actinomycetota</taxon>
        <taxon>Actinomycetes</taxon>
        <taxon>Micromonosporales</taxon>
        <taxon>Micromonosporaceae</taxon>
        <taxon>Dactylosporangium</taxon>
    </lineage>
</organism>
<dbReference type="Gene3D" id="1.10.10.10">
    <property type="entry name" value="Winged helix-like DNA-binding domain superfamily/Winged helix DNA-binding domain"/>
    <property type="match status" value="1"/>
</dbReference>
<reference evidence="1" key="2">
    <citation type="submission" date="2023-01" db="EMBL/GenBank/DDBJ databases">
        <authorList>
            <person name="Sun Q."/>
            <person name="Evtushenko L."/>
        </authorList>
    </citation>
    <scope>NUCLEOTIDE SEQUENCE</scope>
    <source>
        <strain evidence="1">VKM Ac-1321</strain>
    </source>
</reference>
<accession>A0A9W6KHT1</accession>
<dbReference type="InterPro" id="IPR036388">
    <property type="entry name" value="WH-like_DNA-bd_sf"/>
</dbReference>
<evidence type="ECO:0000313" key="2">
    <source>
        <dbReference type="Proteomes" id="UP001143480"/>
    </source>
</evidence>
<evidence type="ECO:0008006" key="3">
    <source>
        <dbReference type="Google" id="ProtNLM"/>
    </source>
</evidence>
<gene>
    <name evidence="1" type="ORF">GCM10017581_022570</name>
</gene>
<sequence length="158" mass="17081">MTQIQAALDHPVRAALVGLLRERGTVTSTEAARALGGSSGLYSFHFRQLARFGVVEEVAAGGRARPWRLVAVPSADALQSSLNRGLEDESYQHWLAVRDRAPGHWRRDQAFSEVVYLTPQELTELGNAVRALVAGYSGRSGPGRGAVAAVARFFPLID</sequence>
<dbReference type="RefSeq" id="WP_261960089.1">
    <property type="nucleotide sequence ID" value="NZ_BAAAXA010000001.1"/>
</dbReference>
<reference evidence="1" key="1">
    <citation type="journal article" date="2014" name="Int. J. Syst. Evol. Microbiol.">
        <title>Complete genome sequence of Corynebacterium casei LMG S-19264T (=DSM 44701T), isolated from a smear-ripened cheese.</title>
        <authorList>
            <consortium name="US DOE Joint Genome Institute (JGI-PGF)"/>
            <person name="Walter F."/>
            <person name="Albersmeier A."/>
            <person name="Kalinowski J."/>
            <person name="Ruckert C."/>
        </authorList>
    </citation>
    <scope>NUCLEOTIDE SEQUENCE</scope>
    <source>
        <strain evidence="1">VKM Ac-1321</strain>
    </source>
</reference>
<dbReference type="AlphaFoldDB" id="A0A9W6KHT1"/>
<protein>
    <recommendedName>
        <fullName evidence="3">Helix-turn-helix protein</fullName>
    </recommendedName>
</protein>
<dbReference type="InterPro" id="IPR011991">
    <property type="entry name" value="ArsR-like_HTH"/>
</dbReference>
<comment type="caution">
    <text evidence="1">The sequence shown here is derived from an EMBL/GenBank/DDBJ whole genome shotgun (WGS) entry which is preliminary data.</text>
</comment>
<dbReference type="Proteomes" id="UP001143480">
    <property type="component" value="Unassembled WGS sequence"/>
</dbReference>
<dbReference type="CDD" id="cd00090">
    <property type="entry name" value="HTH_ARSR"/>
    <property type="match status" value="1"/>
</dbReference>
<dbReference type="Pfam" id="PF12840">
    <property type="entry name" value="HTH_20"/>
    <property type="match status" value="1"/>
</dbReference>
<proteinExistence type="predicted"/>
<dbReference type="SUPFAM" id="SSF46785">
    <property type="entry name" value="Winged helix' DNA-binding domain"/>
    <property type="match status" value="1"/>
</dbReference>
<keyword evidence="2" id="KW-1185">Reference proteome</keyword>
<name>A0A9W6KHT1_9ACTN</name>